<dbReference type="Gene3D" id="3.80.10.10">
    <property type="entry name" value="Ribonuclease Inhibitor"/>
    <property type="match status" value="1"/>
</dbReference>
<evidence type="ECO:0000256" key="1">
    <source>
        <dbReference type="ARBA" id="ARBA00022737"/>
    </source>
</evidence>
<dbReference type="AlphaFoldDB" id="A0ABD2YAR0"/>
<accession>A0ABD2YAR0</accession>
<comment type="caution">
    <text evidence="3">The sequence shown here is derived from an EMBL/GenBank/DDBJ whole genome shotgun (WGS) entry which is preliminary data.</text>
</comment>
<organism evidence="3 4">
    <name type="scientific">Cinchona calisaya</name>
    <dbReference type="NCBI Taxonomy" id="153742"/>
    <lineage>
        <taxon>Eukaryota</taxon>
        <taxon>Viridiplantae</taxon>
        <taxon>Streptophyta</taxon>
        <taxon>Embryophyta</taxon>
        <taxon>Tracheophyta</taxon>
        <taxon>Spermatophyta</taxon>
        <taxon>Magnoliopsida</taxon>
        <taxon>eudicotyledons</taxon>
        <taxon>Gunneridae</taxon>
        <taxon>Pentapetalae</taxon>
        <taxon>asterids</taxon>
        <taxon>lamiids</taxon>
        <taxon>Gentianales</taxon>
        <taxon>Rubiaceae</taxon>
        <taxon>Cinchonoideae</taxon>
        <taxon>Cinchoneae</taxon>
        <taxon>Cinchona</taxon>
    </lineage>
</organism>
<dbReference type="SUPFAM" id="SSF52058">
    <property type="entry name" value="L domain-like"/>
    <property type="match status" value="1"/>
</dbReference>
<keyword evidence="4" id="KW-1185">Reference proteome</keyword>
<feature type="domain" description="Disease resistance R13L4/SHOC-2-like LRR" evidence="2">
    <location>
        <begin position="538"/>
        <end position="648"/>
    </location>
</feature>
<dbReference type="InterPro" id="IPR032675">
    <property type="entry name" value="LRR_dom_sf"/>
</dbReference>
<dbReference type="Gene3D" id="1.20.5.4130">
    <property type="match status" value="1"/>
</dbReference>
<gene>
    <name evidence="3" type="ORF">ACH5RR_034378</name>
</gene>
<dbReference type="InterPro" id="IPR055414">
    <property type="entry name" value="LRR_R13L4/SHOC2-like"/>
</dbReference>
<dbReference type="Proteomes" id="UP001630127">
    <property type="component" value="Unassembled WGS sequence"/>
</dbReference>
<evidence type="ECO:0000259" key="2">
    <source>
        <dbReference type="Pfam" id="PF23598"/>
    </source>
</evidence>
<dbReference type="EMBL" id="JBJUIK010000014">
    <property type="protein sequence ID" value="KAL3504537.1"/>
    <property type="molecule type" value="Genomic_DNA"/>
</dbReference>
<reference evidence="3 4" key="1">
    <citation type="submission" date="2024-11" db="EMBL/GenBank/DDBJ databases">
        <title>A near-complete genome assembly of Cinchona calisaya.</title>
        <authorList>
            <person name="Lian D.C."/>
            <person name="Zhao X.W."/>
            <person name="Wei L."/>
        </authorList>
    </citation>
    <scope>NUCLEOTIDE SEQUENCE [LARGE SCALE GENOMIC DNA]</scope>
    <source>
        <tissue evidence="3">Nenye</tissue>
    </source>
</reference>
<name>A0ABD2YAR0_9GENT</name>
<dbReference type="Pfam" id="PF23598">
    <property type="entry name" value="LRR_14"/>
    <property type="match status" value="1"/>
</dbReference>
<evidence type="ECO:0000313" key="4">
    <source>
        <dbReference type="Proteomes" id="UP001630127"/>
    </source>
</evidence>
<protein>
    <recommendedName>
        <fullName evidence="2">Disease resistance R13L4/SHOC-2-like LRR domain-containing protein</fullName>
    </recommendedName>
</protein>
<evidence type="ECO:0000313" key="3">
    <source>
        <dbReference type="EMBL" id="KAL3504537.1"/>
    </source>
</evidence>
<dbReference type="PANTHER" id="PTHR47186">
    <property type="entry name" value="LEUCINE-RICH REPEAT-CONTAINING PROTEIN 57"/>
    <property type="match status" value="1"/>
</dbReference>
<sequence>MASVDAHDHLIHPVNQEDPDMKDDIQTLKLLISILRPSVRLLSEWHIEDEELQERVKQLDELMVQPVFVVVQPLIDSNPTDVVQGNVQLVVSILGILRSLQDELYKIERLLPEGSSASIAGKNAEHLLSFIDCLLQNVKDVVICRANSIGLLKKVLEDAEVRLILLRNFLWPIPNRLTEQSTMSVVVTCAQKLAFTVSDLLYSVCLMNDEYHIHWPSYARDGFTILTESIHNVLMAVASSICEEYLESLAAVPDDTSIMDEQVLVFADYLIHKLRLLSDNEVPFAPNDLTDILIDELSFLRHNLMNLLLQNPIKEIKPLTISTQALIFETGLFIYMSLDAREDDPSPTATYCSFKLPDLLKAVDILKQEASDLFNKFFSESWQSNFPSTNVLEYVNLLISKLEELLHSKAAPLNALKHETEAVYEEIVSMRKLLRNIAELGNSWMESLLTRYKDAAYQTEYVVDSFVAGEGSIWCYKLGLFVVMKDVKILRKEVKSLMTTTMTCDNVIPSLSRGAPSLANNPPNINVTLCSKDEIKYRYELLSVLDLRTVVVGNAACTSDLVNIAKLVHLRYLAIRVNTDKIPSEIGNLQNLEIFILTAEAYEVMLPVAIWNLVSLRHIQIGKHFLSFQHCVQDFFQNFSQLDNLKSIFGLHVRHGDDVDNSSARDSVKQILAEQREMSNNQLNVTVVGKV</sequence>
<dbReference type="PANTHER" id="PTHR47186:SF3">
    <property type="entry name" value="OS09G0267800 PROTEIN"/>
    <property type="match status" value="1"/>
</dbReference>
<proteinExistence type="predicted"/>
<keyword evidence="1" id="KW-0677">Repeat</keyword>